<evidence type="ECO:0000256" key="3">
    <source>
        <dbReference type="ARBA" id="ARBA00022989"/>
    </source>
</evidence>
<feature type="transmembrane region" description="Helical" evidence="5">
    <location>
        <begin position="164"/>
        <end position="182"/>
    </location>
</feature>
<dbReference type="PANTHER" id="PTHR23501:SF6">
    <property type="entry name" value="MULTIDRUG TRANSPORTER, PUTATIVE (AFU_ORTHOLOGUE AFUA_3G14560)-RELATED"/>
    <property type="match status" value="1"/>
</dbReference>
<feature type="transmembrane region" description="Helical" evidence="5">
    <location>
        <begin position="502"/>
        <end position="528"/>
    </location>
</feature>
<dbReference type="PANTHER" id="PTHR23501">
    <property type="entry name" value="MAJOR FACILITATOR SUPERFAMILY"/>
    <property type="match status" value="1"/>
</dbReference>
<keyword evidence="2 5" id="KW-0812">Transmembrane</keyword>
<feature type="transmembrane region" description="Helical" evidence="5">
    <location>
        <begin position="438"/>
        <end position="462"/>
    </location>
</feature>
<evidence type="ECO:0000259" key="6">
    <source>
        <dbReference type="PROSITE" id="PS50850"/>
    </source>
</evidence>
<evidence type="ECO:0000256" key="2">
    <source>
        <dbReference type="ARBA" id="ARBA00022692"/>
    </source>
</evidence>
<feature type="transmembrane region" description="Helical" evidence="5">
    <location>
        <begin position="338"/>
        <end position="359"/>
    </location>
</feature>
<feature type="transmembrane region" description="Helical" evidence="5">
    <location>
        <begin position="297"/>
        <end position="318"/>
    </location>
</feature>
<protein>
    <recommendedName>
        <fullName evidence="6">Major facilitator superfamily (MFS) profile domain-containing protein</fullName>
    </recommendedName>
</protein>
<keyword evidence="3 5" id="KW-1133">Transmembrane helix</keyword>
<evidence type="ECO:0000256" key="1">
    <source>
        <dbReference type="ARBA" id="ARBA00004141"/>
    </source>
</evidence>
<dbReference type="Pfam" id="PF07690">
    <property type="entry name" value="MFS_1"/>
    <property type="match status" value="1"/>
</dbReference>
<feature type="transmembrane region" description="Helical" evidence="5">
    <location>
        <begin position="258"/>
        <end position="276"/>
    </location>
</feature>
<keyword evidence="4 5" id="KW-0472">Membrane</keyword>
<feature type="transmembrane region" description="Helical" evidence="5">
    <location>
        <begin position="233"/>
        <end position="252"/>
    </location>
</feature>
<evidence type="ECO:0000313" key="8">
    <source>
        <dbReference type="Proteomes" id="UP001153618"/>
    </source>
</evidence>
<feature type="transmembrane region" description="Helical" evidence="5">
    <location>
        <begin position="131"/>
        <end position="152"/>
    </location>
</feature>
<comment type="subcellular location">
    <subcellularLocation>
        <location evidence="1">Membrane</location>
        <topology evidence="1">Multi-pass membrane protein</topology>
    </subcellularLocation>
</comment>
<dbReference type="SUPFAM" id="SSF103473">
    <property type="entry name" value="MFS general substrate transporter"/>
    <property type="match status" value="1"/>
</dbReference>
<evidence type="ECO:0000256" key="5">
    <source>
        <dbReference type="SAM" id="Phobius"/>
    </source>
</evidence>
<comment type="caution">
    <text evidence="7">The sequence shown here is derived from an EMBL/GenBank/DDBJ whole genome shotgun (WGS) entry which is preliminary data.</text>
</comment>
<feature type="transmembrane region" description="Helical" evidence="5">
    <location>
        <begin position="32"/>
        <end position="50"/>
    </location>
</feature>
<proteinExistence type="predicted"/>
<dbReference type="GO" id="GO:0000329">
    <property type="term" value="C:fungal-type vacuole membrane"/>
    <property type="evidence" value="ECO:0007669"/>
    <property type="project" value="TreeGrafter"/>
</dbReference>
<dbReference type="PROSITE" id="PS50850">
    <property type="entry name" value="MFS"/>
    <property type="match status" value="1"/>
</dbReference>
<evidence type="ECO:0000256" key="4">
    <source>
        <dbReference type="ARBA" id="ARBA00023136"/>
    </source>
</evidence>
<feature type="transmembrane region" description="Helical" evidence="5">
    <location>
        <begin position="70"/>
        <end position="90"/>
    </location>
</feature>
<dbReference type="EMBL" id="CAJVOS010000006">
    <property type="protein sequence ID" value="CAG7938709.1"/>
    <property type="molecule type" value="Genomic_DNA"/>
</dbReference>
<keyword evidence="8" id="KW-1185">Reference proteome</keyword>
<organism evidence="7 8">
    <name type="scientific">Penicillium olsonii</name>
    <dbReference type="NCBI Taxonomy" id="99116"/>
    <lineage>
        <taxon>Eukaryota</taxon>
        <taxon>Fungi</taxon>
        <taxon>Dikarya</taxon>
        <taxon>Ascomycota</taxon>
        <taxon>Pezizomycotina</taxon>
        <taxon>Eurotiomycetes</taxon>
        <taxon>Eurotiomycetidae</taxon>
        <taxon>Eurotiales</taxon>
        <taxon>Aspergillaceae</taxon>
        <taxon>Penicillium</taxon>
    </lineage>
</organism>
<evidence type="ECO:0000313" key="7">
    <source>
        <dbReference type="EMBL" id="CAG7938709.1"/>
    </source>
</evidence>
<dbReference type="InterPro" id="IPR036259">
    <property type="entry name" value="MFS_trans_sf"/>
</dbReference>
<dbReference type="OrthoDB" id="4160219at2759"/>
<accession>A0A9W4MLS4</accession>
<reference evidence="7" key="1">
    <citation type="submission" date="2021-07" db="EMBL/GenBank/DDBJ databases">
        <authorList>
            <person name="Branca A.L. A."/>
        </authorList>
    </citation>
    <scope>NUCLEOTIDE SEQUENCE</scope>
</reference>
<dbReference type="AlphaFoldDB" id="A0A9W4MLS4"/>
<feature type="transmembrane region" description="Helical" evidence="5">
    <location>
        <begin position="102"/>
        <end position="125"/>
    </location>
</feature>
<feature type="transmembrane region" description="Helical" evidence="5">
    <location>
        <begin position="366"/>
        <end position="385"/>
    </location>
</feature>
<dbReference type="Gene3D" id="1.20.1250.20">
    <property type="entry name" value="MFS general substrate transporter like domains"/>
    <property type="match status" value="2"/>
</dbReference>
<feature type="transmembrane region" description="Helical" evidence="5">
    <location>
        <begin position="405"/>
        <end position="426"/>
    </location>
</feature>
<dbReference type="GO" id="GO:0015174">
    <property type="term" value="F:basic amino acid transmembrane transporter activity"/>
    <property type="evidence" value="ECO:0007669"/>
    <property type="project" value="TreeGrafter"/>
</dbReference>
<dbReference type="InterPro" id="IPR011701">
    <property type="entry name" value="MFS"/>
</dbReference>
<sequence>MPLLSVAAEYIETGPRMQARAQTPMRLQRDDVLRHVIFANLWLGSFLAAADSTVITTMTTKLMSDFEDGSLLSWLGASYFIANAWAQPLCGQLTDIYSRRTGLLWSVVIFTLGNILSATSVTSAMLVGSRFVAGIGGGAFIVITTMVANDLVQSRARGLYQGCTNLIYAIGHSSGGIFSAFITEKISWRWPFFTLAGLSVLTGVLLTMVMPADVTGTAPQRADHEKSVDFKGALYFSVGTFLLLFGLNDVAFNIPLPWARSVIVLAGAGAGGFLFIRHSLRISHPVLPIRLLGTRSVLAGCLINFCACCCFTIAEFFLPVIGQLVSTRTDEILQASLILLPLSAGAAAGSMGAGLILLYYNYPRALSIGGSVLVSVSSITQATTIYPDVVTNTTLGKTLMVISTFSRGVGFGVLMTSSLVAVLLFLADQRDSARVTSLLFTFRSFGSALGLTLGSLACQGVLRWTLQASSMIDEETLRRVLQSPLAIFHLHASIKEIVLSAYLTSISIVFFTCAGLALMGSIIAFFLLPQ</sequence>
<name>A0A9W4MLS4_PENOL</name>
<gene>
    <name evidence="7" type="ORF">POLS_LOCUS108</name>
</gene>
<feature type="transmembrane region" description="Helical" evidence="5">
    <location>
        <begin position="188"/>
        <end position="212"/>
    </location>
</feature>
<dbReference type="Proteomes" id="UP001153618">
    <property type="component" value="Unassembled WGS sequence"/>
</dbReference>
<feature type="domain" description="Major facilitator superfamily (MFS) profile" evidence="6">
    <location>
        <begin position="37"/>
        <end position="530"/>
    </location>
</feature>
<dbReference type="InterPro" id="IPR020846">
    <property type="entry name" value="MFS_dom"/>
</dbReference>